<organism evidence="2 3">
    <name type="scientific">Bartonella doshiae</name>
    <dbReference type="NCBI Taxonomy" id="33044"/>
    <lineage>
        <taxon>Bacteria</taxon>
        <taxon>Pseudomonadati</taxon>
        <taxon>Pseudomonadota</taxon>
        <taxon>Alphaproteobacteria</taxon>
        <taxon>Hyphomicrobiales</taxon>
        <taxon>Bartonellaceae</taxon>
        <taxon>Bartonella</taxon>
    </lineage>
</organism>
<dbReference type="OrthoDB" id="7923950at2"/>
<sequence>MIRFLIKLSLFLFFVFVVISFFVAKPSNNYFPSTREEHTTTSNVIIAFKEALNDLGTFCDRNIQACKVGKSFLHSLGERAYYGATAAYEYLGHILDDKNMKASQSSAPNLGVKEPTQKHGSTTLP</sequence>
<proteinExistence type="predicted"/>
<dbReference type="Pfam" id="PF17264">
    <property type="entry name" value="DUF5330"/>
    <property type="match status" value="1"/>
</dbReference>
<dbReference type="Proteomes" id="UP000254950">
    <property type="component" value="Unassembled WGS sequence"/>
</dbReference>
<name>A0A380ZE43_BARDO</name>
<dbReference type="AlphaFoldDB" id="A0A380ZE43"/>
<protein>
    <submittedName>
        <fullName evidence="2">Uncharacterized protein</fullName>
    </submittedName>
</protein>
<accession>A0A380ZE43</accession>
<evidence type="ECO:0000256" key="1">
    <source>
        <dbReference type="SAM" id="MobiDB-lite"/>
    </source>
</evidence>
<dbReference type="InterPro" id="IPR035220">
    <property type="entry name" value="DUF5330"/>
</dbReference>
<dbReference type="EMBL" id="UFTF01000001">
    <property type="protein sequence ID" value="SUV44592.1"/>
    <property type="molecule type" value="Genomic_DNA"/>
</dbReference>
<evidence type="ECO:0000313" key="3">
    <source>
        <dbReference type="Proteomes" id="UP000254950"/>
    </source>
</evidence>
<evidence type="ECO:0000313" key="2">
    <source>
        <dbReference type="EMBL" id="SUV44592.1"/>
    </source>
</evidence>
<feature type="region of interest" description="Disordered" evidence="1">
    <location>
        <begin position="102"/>
        <end position="125"/>
    </location>
</feature>
<reference evidence="2 3" key="1">
    <citation type="submission" date="2018-06" db="EMBL/GenBank/DDBJ databases">
        <authorList>
            <consortium name="Pathogen Informatics"/>
            <person name="Doyle S."/>
        </authorList>
    </citation>
    <scope>NUCLEOTIDE SEQUENCE [LARGE SCALE GENOMIC DNA]</scope>
    <source>
        <strain evidence="2 3">NCTC12862</strain>
    </source>
</reference>
<dbReference type="RefSeq" id="WP_004855020.1">
    <property type="nucleotide sequence ID" value="NZ_CACVBH010000002.1"/>
</dbReference>
<gene>
    <name evidence="2" type="ORF">NCTC12862_00341</name>
</gene>